<dbReference type="InterPro" id="IPR003607">
    <property type="entry name" value="HD/PDEase_dom"/>
</dbReference>
<dbReference type="AlphaFoldDB" id="A0A7C5UUM7"/>
<feature type="domain" description="HD" evidence="1">
    <location>
        <begin position="22"/>
        <end position="92"/>
    </location>
</feature>
<dbReference type="InterPro" id="IPR006674">
    <property type="entry name" value="HD_domain"/>
</dbReference>
<dbReference type="EMBL" id="DRUB01000060">
    <property type="protein sequence ID" value="HHR95851.1"/>
    <property type="molecule type" value="Genomic_DNA"/>
</dbReference>
<dbReference type="PANTHER" id="PTHR38659">
    <property type="entry name" value="METAL-DEPENDENT PHOSPHOHYDROLASE"/>
    <property type="match status" value="1"/>
</dbReference>
<dbReference type="Pfam" id="PF01966">
    <property type="entry name" value="HD"/>
    <property type="match status" value="1"/>
</dbReference>
<dbReference type="PANTHER" id="PTHR38659:SF1">
    <property type="entry name" value="METAL DEPENDENT PHOSPHOHYDROLASE"/>
    <property type="match status" value="1"/>
</dbReference>
<dbReference type="SUPFAM" id="SSF109604">
    <property type="entry name" value="HD-domain/PDEase-like"/>
    <property type="match status" value="1"/>
</dbReference>
<sequence>MVSRNQALELLKMYLKDEKMVKHCIAVEAIMKSLAKRLGEDEELWGFTGLLHDIDYDYVDRDMNRHGVEALKILANVLPEEALQAIAGHNEYNGYVVTDEKALMILYALRASDHASGLVIATALLMPHRKLEEVKLDTLIRKFRSKDFARGVDRSRIMEIEKLGLKLEEFLEIALQSLKNIAKELGL</sequence>
<evidence type="ECO:0000259" key="1">
    <source>
        <dbReference type="Pfam" id="PF01966"/>
    </source>
</evidence>
<dbReference type="CDD" id="cd00077">
    <property type="entry name" value="HDc"/>
    <property type="match status" value="1"/>
</dbReference>
<comment type="caution">
    <text evidence="2">The sequence shown here is derived from an EMBL/GenBank/DDBJ whole genome shotgun (WGS) entry which is preliminary data.</text>
</comment>
<dbReference type="InterPro" id="IPR006675">
    <property type="entry name" value="HDIG_dom"/>
</dbReference>
<organism evidence="2">
    <name type="scientific">Ignisphaera aggregans</name>
    <dbReference type="NCBI Taxonomy" id="334771"/>
    <lineage>
        <taxon>Archaea</taxon>
        <taxon>Thermoproteota</taxon>
        <taxon>Thermoprotei</taxon>
        <taxon>Desulfurococcales</taxon>
        <taxon>Desulfurococcaceae</taxon>
        <taxon>Ignisphaera</taxon>
    </lineage>
</organism>
<protein>
    <submittedName>
        <fullName evidence="2">HDIG domain-containing protein</fullName>
    </submittedName>
</protein>
<dbReference type="Gene3D" id="1.10.3210.10">
    <property type="entry name" value="Hypothetical protein af1432"/>
    <property type="match status" value="1"/>
</dbReference>
<proteinExistence type="predicted"/>
<reference evidence="2" key="1">
    <citation type="journal article" date="2020" name="mSystems">
        <title>Genome- and Community-Level Interaction Insights into Carbon Utilization and Element Cycling Functions of Hydrothermarchaeota in Hydrothermal Sediment.</title>
        <authorList>
            <person name="Zhou Z."/>
            <person name="Liu Y."/>
            <person name="Xu W."/>
            <person name="Pan J."/>
            <person name="Luo Z.H."/>
            <person name="Li M."/>
        </authorList>
    </citation>
    <scope>NUCLEOTIDE SEQUENCE [LARGE SCALE GENOMIC DNA]</scope>
    <source>
        <strain evidence="2">SpSt-1</strain>
    </source>
</reference>
<accession>A0A7C5UUM7</accession>
<evidence type="ECO:0000313" key="2">
    <source>
        <dbReference type="EMBL" id="HHR95851.1"/>
    </source>
</evidence>
<gene>
    <name evidence="2" type="ORF">ENL47_03295</name>
</gene>
<dbReference type="NCBIfam" id="TIGR00277">
    <property type="entry name" value="HDIG"/>
    <property type="match status" value="1"/>
</dbReference>
<name>A0A7C5UUM7_9CREN</name>